<dbReference type="Proteomes" id="UP001162811">
    <property type="component" value="Unassembled WGS sequence"/>
</dbReference>
<dbReference type="Gene3D" id="1.10.10.10">
    <property type="entry name" value="Winged helix-like DNA-binding domain superfamily/Winged helix DNA-binding domain"/>
    <property type="match status" value="1"/>
</dbReference>
<dbReference type="SUPFAM" id="SSF46785">
    <property type="entry name" value="Winged helix' DNA-binding domain"/>
    <property type="match status" value="1"/>
</dbReference>
<reference evidence="5" key="2">
    <citation type="journal article" date="2023" name="Front. Microbiol.">
        <title>Ralstonia chuxiongensis sp. nov., Ralstonia mojiangensis sp. nov., and Ralstonia soli sp. nov., isolated from tobacco fields, are three novel species in the family Burkholderiaceae.</title>
        <authorList>
            <person name="Lu C.H."/>
            <person name="Zhang Y.Y."/>
            <person name="Jiang N."/>
            <person name="Chen W."/>
            <person name="Shao X."/>
            <person name="Zhao Z.M."/>
            <person name="Lu W.L."/>
            <person name="Hu X."/>
            <person name="Xi Y.X."/>
            <person name="Zou S.Y."/>
            <person name="Wei Q.J."/>
            <person name="Lin Z.L."/>
            <person name="Gong L."/>
            <person name="Gai X.T."/>
            <person name="Zhang L.Q."/>
            <person name="Li J.Y."/>
            <person name="Jin Y."/>
            <person name="Xia Z.Y."/>
        </authorList>
    </citation>
    <scope>NUCLEOTIDE SEQUENCE</scope>
    <source>
        <strain evidence="5">21MJYT02-11</strain>
    </source>
</reference>
<reference evidence="5" key="1">
    <citation type="submission" date="2022-06" db="EMBL/GenBank/DDBJ databases">
        <authorList>
            <person name="Lu C.-H."/>
        </authorList>
    </citation>
    <scope>NUCLEOTIDE SEQUENCE</scope>
    <source>
        <strain evidence="5">21MJYT02-11</strain>
    </source>
</reference>
<dbReference type="EMBL" id="JAMXHT010000004">
    <property type="protein sequence ID" value="MCO5399067.1"/>
    <property type="molecule type" value="Genomic_DNA"/>
</dbReference>
<keyword evidence="1" id="KW-0805">Transcription regulation</keyword>
<dbReference type="PANTHER" id="PTHR43537">
    <property type="entry name" value="TRANSCRIPTIONAL REGULATOR, GNTR FAMILY"/>
    <property type="match status" value="1"/>
</dbReference>
<evidence type="ECO:0000256" key="2">
    <source>
        <dbReference type="ARBA" id="ARBA00023125"/>
    </source>
</evidence>
<dbReference type="RefSeq" id="WP_252680726.1">
    <property type="nucleotide sequence ID" value="NZ_JAMXHT010000004.1"/>
</dbReference>
<dbReference type="InterPro" id="IPR036390">
    <property type="entry name" value="WH_DNA-bd_sf"/>
</dbReference>
<dbReference type="Pfam" id="PF00392">
    <property type="entry name" value="GntR"/>
    <property type="match status" value="1"/>
</dbReference>
<dbReference type="Gene3D" id="1.20.120.530">
    <property type="entry name" value="GntR ligand-binding domain-like"/>
    <property type="match status" value="1"/>
</dbReference>
<dbReference type="PANTHER" id="PTHR43537:SF20">
    <property type="entry name" value="HTH-TYPE TRANSCRIPTIONAL REPRESSOR GLAR"/>
    <property type="match status" value="1"/>
</dbReference>
<comment type="caution">
    <text evidence="5">The sequence shown here is derived from an EMBL/GenBank/DDBJ whole genome shotgun (WGS) entry which is preliminary data.</text>
</comment>
<feature type="domain" description="HTH gntR-type" evidence="4">
    <location>
        <begin position="15"/>
        <end position="82"/>
    </location>
</feature>
<protein>
    <submittedName>
        <fullName evidence="5">FCD domain-containing protein</fullName>
    </submittedName>
</protein>
<dbReference type="InterPro" id="IPR000524">
    <property type="entry name" value="Tscrpt_reg_HTH_GntR"/>
</dbReference>
<dbReference type="SMART" id="SM00895">
    <property type="entry name" value="FCD"/>
    <property type="match status" value="1"/>
</dbReference>
<keyword evidence="3" id="KW-0804">Transcription</keyword>
<dbReference type="InterPro" id="IPR008920">
    <property type="entry name" value="TF_FadR/GntR_C"/>
</dbReference>
<evidence type="ECO:0000313" key="5">
    <source>
        <dbReference type="EMBL" id="MCO5399067.1"/>
    </source>
</evidence>
<proteinExistence type="predicted"/>
<dbReference type="InterPro" id="IPR011711">
    <property type="entry name" value="GntR_C"/>
</dbReference>
<dbReference type="CDD" id="cd07377">
    <property type="entry name" value="WHTH_GntR"/>
    <property type="match status" value="1"/>
</dbReference>
<accession>A0ABT1AKW2</accession>
<evidence type="ECO:0000256" key="1">
    <source>
        <dbReference type="ARBA" id="ARBA00023015"/>
    </source>
</evidence>
<gene>
    <name evidence="5" type="ORF">NG900_12770</name>
</gene>
<evidence type="ECO:0000313" key="6">
    <source>
        <dbReference type="Proteomes" id="UP001162811"/>
    </source>
</evidence>
<organism evidence="5 6">
    <name type="scientific">Ralstonia soli</name>
    <dbReference type="NCBI Taxonomy" id="2953896"/>
    <lineage>
        <taxon>Bacteria</taxon>
        <taxon>Pseudomonadati</taxon>
        <taxon>Pseudomonadota</taxon>
        <taxon>Betaproteobacteria</taxon>
        <taxon>Burkholderiales</taxon>
        <taxon>Burkholderiaceae</taxon>
        <taxon>Ralstonia</taxon>
    </lineage>
</organism>
<dbReference type="SUPFAM" id="SSF48008">
    <property type="entry name" value="GntR ligand-binding domain-like"/>
    <property type="match status" value="1"/>
</dbReference>
<name>A0ABT1AKW2_9RALS</name>
<dbReference type="Pfam" id="PF07729">
    <property type="entry name" value="FCD"/>
    <property type="match status" value="1"/>
</dbReference>
<dbReference type="InterPro" id="IPR036388">
    <property type="entry name" value="WH-like_DNA-bd_sf"/>
</dbReference>
<dbReference type="SMART" id="SM00345">
    <property type="entry name" value="HTH_GNTR"/>
    <property type="match status" value="1"/>
</dbReference>
<sequence>MDDDRYETADSNGSRTMASALTEVILQDIVTGVLPPGSKLKIRELAERYQAGTIPLREAVSRLAMSGFVEAKDQKGFRVTPISQEDLEDITAVRQRIETDALRDAIERGGAEWEGSVLAAFHQMSCLPMTLPGHPQCLNPAWERAHDCFHATLLSGSRSKWLKQFASVLRAQSARYRHQSLRSERSPLRDVADEHQSIVKAILAHDADRACELLSAHFAATTQLLHNERTAAAASKPSAESRRKK</sequence>
<evidence type="ECO:0000259" key="4">
    <source>
        <dbReference type="PROSITE" id="PS50949"/>
    </source>
</evidence>
<evidence type="ECO:0000256" key="3">
    <source>
        <dbReference type="ARBA" id="ARBA00023163"/>
    </source>
</evidence>
<dbReference type="PROSITE" id="PS50949">
    <property type="entry name" value="HTH_GNTR"/>
    <property type="match status" value="1"/>
</dbReference>
<keyword evidence="6" id="KW-1185">Reference proteome</keyword>
<keyword evidence="2" id="KW-0238">DNA-binding</keyword>